<keyword evidence="10" id="KW-0408">Iron</keyword>
<comment type="cofactor">
    <cofactor evidence="3">
        <name>Fe(2+)</name>
        <dbReference type="ChEBI" id="CHEBI:29033"/>
    </cofactor>
</comment>
<feature type="compositionally biased region" description="Polar residues" evidence="13">
    <location>
        <begin position="357"/>
        <end position="384"/>
    </location>
</feature>
<feature type="compositionally biased region" description="Acidic residues" evidence="13">
    <location>
        <begin position="286"/>
        <end position="298"/>
    </location>
</feature>
<dbReference type="AlphaFoldDB" id="A0A1Y2BKR3"/>
<evidence type="ECO:0000313" key="16">
    <source>
        <dbReference type="Proteomes" id="UP000193986"/>
    </source>
</evidence>
<feature type="domain" description="Lariat debranching enzyme C-terminal" evidence="14">
    <location>
        <begin position="433"/>
        <end position="590"/>
    </location>
</feature>
<dbReference type="STRING" id="71784.A0A1Y2BKR3"/>
<dbReference type="Pfam" id="PF05011">
    <property type="entry name" value="DBR1"/>
    <property type="match status" value="1"/>
</dbReference>
<dbReference type="SUPFAM" id="SSF56300">
    <property type="entry name" value="Metallo-dependent phosphatases"/>
    <property type="match status" value="1"/>
</dbReference>
<keyword evidence="6" id="KW-0507">mRNA processing</keyword>
<dbReference type="PANTHER" id="PTHR12849">
    <property type="entry name" value="RNA LARIAT DEBRANCHING ENZYME"/>
    <property type="match status" value="1"/>
</dbReference>
<evidence type="ECO:0000256" key="2">
    <source>
        <dbReference type="ARBA" id="ARBA00001947"/>
    </source>
</evidence>
<name>A0A1Y2BKR3_9TREE</name>
<evidence type="ECO:0000256" key="1">
    <source>
        <dbReference type="ARBA" id="ARBA00001936"/>
    </source>
</evidence>
<evidence type="ECO:0000259" key="14">
    <source>
        <dbReference type="SMART" id="SM01124"/>
    </source>
</evidence>
<keyword evidence="7" id="KW-0479">Metal-binding</keyword>
<dbReference type="InParanoid" id="A0A1Y2BKR3"/>
<feature type="region of interest" description="Disordered" evidence="13">
    <location>
        <begin position="271"/>
        <end position="394"/>
    </location>
</feature>
<evidence type="ECO:0000256" key="12">
    <source>
        <dbReference type="ARBA" id="ARBA00023242"/>
    </source>
</evidence>
<dbReference type="Proteomes" id="UP000193986">
    <property type="component" value="Unassembled WGS sequence"/>
</dbReference>
<dbReference type="SMART" id="SM01124">
    <property type="entry name" value="DBR1"/>
    <property type="match status" value="1"/>
</dbReference>
<dbReference type="PANTHER" id="PTHR12849:SF0">
    <property type="entry name" value="LARIAT DEBRANCHING ENZYME"/>
    <property type="match status" value="1"/>
</dbReference>
<feature type="compositionally biased region" description="Acidic residues" evidence="13">
    <location>
        <begin position="312"/>
        <end position="331"/>
    </location>
</feature>
<evidence type="ECO:0000256" key="8">
    <source>
        <dbReference type="ARBA" id="ARBA00022801"/>
    </source>
</evidence>
<evidence type="ECO:0000256" key="3">
    <source>
        <dbReference type="ARBA" id="ARBA00001954"/>
    </source>
</evidence>
<dbReference type="InterPro" id="IPR004843">
    <property type="entry name" value="Calcineurin-like_PHP"/>
</dbReference>
<keyword evidence="8" id="KW-0378">Hydrolase</keyword>
<reference evidence="15 16" key="1">
    <citation type="submission" date="2016-07" db="EMBL/GenBank/DDBJ databases">
        <title>Pervasive Adenine N6-methylation of Active Genes in Fungi.</title>
        <authorList>
            <consortium name="DOE Joint Genome Institute"/>
            <person name="Mondo S.J."/>
            <person name="Dannebaum R.O."/>
            <person name="Kuo R.C."/>
            <person name="Labutti K."/>
            <person name="Haridas S."/>
            <person name="Kuo A."/>
            <person name="Salamov A."/>
            <person name="Ahrendt S.R."/>
            <person name="Lipzen A."/>
            <person name="Sullivan W."/>
            <person name="Andreopoulos W.B."/>
            <person name="Clum A."/>
            <person name="Lindquist E."/>
            <person name="Daum C."/>
            <person name="Ramamoorthy G.K."/>
            <person name="Gryganskyi A."/>
            <person name="Culley D."/>
            <person name="Magnuson J.K."/>
            <person name="James T.Y."/>
            <person name="O'Malley M.A."/>
            <person name="Stajich J.E."/>
            <person name="Spatafora J.W."/>
            <person name="Visel A."/>
            <person name="Grigoriev I.V."/>
        </authorList>
    </citation>
    <scope>NUCLEOTIDE SEQUENCE [LARGE SCALE GENOMIC DNA]</scope>
    <source>
        <strain evidence="15 16">68-887.2</strain>
    </source>
</reference>
<dbReference type="CDD" id="cd00844">
    <property type="entry name" value="MPP_Dbr1_N"/>
    <property type="match status" value="1"/>
</dbReference>
<keyword evidence="12" id="KW-0539">Nucleus</keyword>
<evidence type="ECO:0000256" key="9">
    <source>
        <dbReference type="ARBA" id="ARBA00022833"/>
    </source>
</evidence>
<sequence length="605" mass="65863">MLAISFIFRHSADVKQVAVQGCCHGSLSAIYDTIAQYTSSTSKMVDLLLLCGDFQALRSTSDFPSLAVPDKFKALGTFHQYYSGQKVAPVLTLVIGGNHEASNYMWELYHGGWLAPNIYYLGAAGSVLVDGLRIVGASGIYKGNDYMRGHFEKVPYDRSSLRSIYHIRQYDVAKLMQLPRRDHTIFLSHDWPITIPNHGDTDSLLRRKPFFRKEVSTNTLGSPPLLGLLKHVQPEYWFAAHLHVKFAAVYEHGEGASNGLKVEVDAAHLTQSNGTGEATTGGGGDNPDEISISDEDIEAGPSAEAHTNPDEILIESDNDDDEDGMEDDFEEVPVPVETLANPEEIAVDEDEFDFPSSKPSPVSENASAGPSRLRNSSVPATSAPEQDETEVTAEDARKALEEEDESTDLLEALRAEDGDDAGNGVLGPEVGVIDAGGSGGGRVTRFLALDKCGPGKDFIQFLDIPVPKPSPSSQPPRLTYDPHWLAISRAFHPYLSLEQRPSRLPTPDELDALVEHEVKRIKEDGLLVPTTEEDGSVKLGWESGDIEIGRVQTFWPTAPAEGQPGGSATAWYTNPQTEAFCGMLGIENRINPAPRPPKMTKKADA</sequence>
<dbReference type="InterPro" id="IPR029052">
    <property type="entry name" value="Metallo-depent_PP-like"/>
</dbReference>
<keyword evidence="16" id="KW-1185">Reference proteome</keyword>
<dbReference type="FunFam" id="3.60.21.10:FF:000035">
    <property type="entry name" value="Lariat debranching enzyme"/>
    <property type="match status" value="1"/>
</dbReference>
<dbReference type="EMBL" id="MCFC01000001">
    <property type="protein sequence ID" value="ORY35359.1"/>
    <property type="molecule type" value="Genomic_DNA"/>
</dbReference>
<organism evidence="15 16">
    <name type="scientific">Naematelia encephala</name>
    <dbReference type="NCBI Taxonomy" id="71784"/>
    <lineage>
        <taxon>Eukaryota</taxon>
        <taxon>Fungi</taxon>
        <taxon>Dikarya</taxon>
        <taxon>Basidiomycota</taxon>
        <taxon>Agaricomycotina</taxon>
        <taxon>Tremellomycetes</taxon>
        <taxon>Tremellales</taxon>
        <taxon>Naemateliaceae</taxon>
        <taxon>Naematelia</taxon>
    </lineage>
</organism>
<evidence type="ECO:0000256" key="5">
    <source>
        <dbReference type="ARBA" id="ARBA00006045"/>
    </source>
</evidence>
<dbReference type="OrthoDB" id="407609at2759"/>
<dbReference type="FunCoup" id="A0A1Y2BKR3">
    <property type="interactions" value="607"/>
</dbReference>
<dbReference type="GO" id="GO:0046872">
    <property type="term" value="F:metal ion binding"/>
    <property type="evidence" value="ECO:0007669"/>
    <property type="project" value="UniProtKB-KW"/>
</dbReference>
<gene>
    <name evidence="15" type="ORF">BCR39DRAFT_567500</name>
</gene>
<evidence type="ECO:0000256" key="11">
    <source>
        <dbReference type="ARBA" id="ARBA00023211"/>
    </source>
</evidence>
<evidence type="ECO:0000256" key="13">
    <source>
        <dbReference type="SAM" id="MobiDB-lite"/>
    </source>
</evidence>
<keyword evidence="11" id="KW-0464">Manganese</keyword>
<dbReference type="GO" id="GO:0008419">
    <property type="term" value="F:RNA lariat debranching enzyme activity"/>
    <property type="evidence" value="ECO:0007669"/>
    <property type="project" value="UniProtKB-ARBA"/>
</dbReference>
<evidence type="ECO:0000256" key="4">
    <source>
        <dbReference type="ARBA" id="ARBA00004123"/>
    </source>
</evidence>
<comment type="caution">
    <text evidence="15">The sequence shown here is derived from an EMBL/GenBank/DDBJ whole genome shotgun (WGS) entry which is preliminary data.</text>
</comment>
<comment type="subcellular location">
    <subcellularLocation>
        <location evidence="4">Nucleus</location>
    </subcellularLocation>
</comment>
<evidence type="ECO:0000313" key="15">
    <source>
        <dbReference type="EMBL" id="ORY35359.1"/>
    </source>
</evidence>
<evidence type="ECO:0000256" key="6">
    <source>
        <dbReference type="ARBA" id="ARBA00022664"/>
    </source>
</evidence>
<comment type="cofactor">
    <cofactor evidence="1">
        <name>Mn(2+)</name>
        <dbReference type="ChEBI" id="CHEBI:29035"/>
    </cofactor>
</comment>
<proteinExistence type="inferred from homology"/>
<dbReference type="GO" id="GO:0005634">
    <property type="term" value="C:nucleus"/>
    <property type="evidence" value="ECO:0007669"/>
    <property type="project" value="UniProtKB-SubCell"/>
</dbReference>
<protein>
    <submittedName>
        <fullName evidence="15">Lariat debranching enzyme, C-terminal domain-domain-containing protein</fullName>
    </submittedName>
</protein>
<dbReference type="GO" id="GO:0000398">
    <property type="term" value="P:mRNA splicing, via spliceosome"/>
    <property type="evidence" value="ECO:0007669"/>
    <property type="project" value="TreeGrafter"/>
</dbReference>
<dbReference type="InterPro" id="IPR007708">
    <property type="entry name" value="DBR1_C"/>
</dbReference>
<comment type="similarity">
    <text evidence="5">Belongs to the lariat debranching enzyme family.</text>
</comment>
<dbReference type="Pfam" id="PF00149">
    <property type="entry name" value="Metallophos"/>
    <property type="match status" value="1"/>
</dbReference>
<dbReference type="InterPro" id="IPR041816">
    <property type="entry name" value="Dbr1_N"/>
</dbReference>
<evidence type="ECO:0000256" key="10">
    <source>
        <dbReference type="ARBA" id="ARBA00023004"/>
    </source>
</evidence>
<accession>A0A1Y2BKR3</accession>
<keyword evidence="9" id="KW-0862">Zinc</keyword>
<evidence type="ECO:0000256" key="7">
    <source>
        <dbReference type="ARBA" id="ARBA00022723"/>
    </source>
</evidence>
<comment type="cofactor">
    <cofactor evidence="2">
        <name>Zn(2+)</name>
        <dbReference type="ChEBI" id="CHEBI:29105"/>
    </cofactor>
</comment>